<keyword evidence="1 2" id="KW-0732">Signal</keyword>
<gene>
    <name evidence="4" type="ORF">K8344_13045</name>
</gene>
<dbReference type="NCBIfam" id="TIGR04183">
    <property type="entry name" value="Por_Secre_tail"/>
    <property type="match status" value="1"/>
</dbReference>
<dbReference type="Proteomes" id="UP001139462">
    <property type="component" value="Unassembled WGS sequence"/>
</dbReference>
<dbReference type="Pfam" id="PF18962">
    <property type="entry name" value="Por_Secre_tail"/>
    <property type="match status" value="1"/>
</dbReference>
<comment type="caution">
    <text evidence="4">The sequence shown here is derived from an EMBL/GenBank/DDBJ whole genome shotgun (WGS) entry which is preliminary data.</text>
</comment>
<reference evidence="4" key="1">
    <citation type="submission" date="2021-09" db="EMBL/GenBank/DDBJ databases">
        <title>Genome of Aequorivita sp. strain F64183.</title>
        <authorList>
            <person name="Wang Y."/>
        </authorList>
    </citation>
    <scope>NUCLEOTIDE SEQUENCE</scope>
    <source>
        <strain evidence="4">F64183</strain>
    </source>
</reference>
<sequence length="674" mass="76275">MKFKTTLVLLMLISVAAIAQTPQSSTSNGHSIEMRKKEIQAFKHYNLTELNRPKLVTSPFKDDSTSGAVTNNSNRTTSDFEPYAQIDVLRWGVINKVENGGEILYSSERIGNNYTVKTYNDDIEIVDDFTIEVPESANQIEVVNHYSSNFFNADSNKEFMIFLHYFEGVDPGPDDQVWEVWVVNEEGEILQQLDGYAAETKIDAAGNHKVFTYMADDNDVTIRAFNAATWELDNSYVYDSELINFLMGSPFNFITIDGVEYVALAHYKHLFMDNATLEVFPDNNLVIKLLDLNLEEVKTMYLDIETRYPDAGQFVIPMGQFGVFYRDQTYDISSDIFNSDSKLEVVYGITYYDMIADNEWNTYMVANEDGEMIHELNEYIIDSFMELNSVDGHDNQLGFLMGADGVATNLGFFNIESWSFELILDANHNGDQISADFNRIQKGYSYNYLVGLGEPDEENGNIFGVVNEYERDGSLFKRHRFILPGDVVLFQPILTRFALIPNLFVDDSELYFMYIYKQMAADGSNFNNLVVSKSNEDKLVEFRGDTGIGNVIGSSFLTDGNGVFNKMTVQYETGNNQMQTDFYRLPFESILGVENNVVTQFSLYPNPTSEVLNVNAGVSIESIQIYNISGNLLKNKSMKDTQGSINVSSLSSGLYIAKVTLNNGTLKQLKFIKK</sequence>
<feature type="domain" description="Secretion system C-terminal sorting" evidence="3">
    <location>
        <begin position="603"/>
        <end position="667"/>
    </location>
</feature>
<keyword evidence="5" id="KW-1185">Reference proteome</keyword>
<accession>A0A9X1R0E7</accession>
<feature type="signal peptide" evidence="2">
    <location>
        <begin position="1"/>
        <end position="19"/>
    </location>
</feature>
<dbReference type="AlphaFoldDB" id="A0A9X1R0E7"/>
<dbReference type="InterPro" id="IPR026444">
    <property type="entry name" value="Secre_tail"/>
</dbReference>
<evidence type="ECO:0000259" key="3">
    <source>
        <dbReference type="Pfam" id="PF18962"/>
    </source>
</evidence>
<proteinExistence type="predicted"/>
<protein>
    <submittedName>
        <fullName evidence="4">T9SS type A sorting domain-containing protein</fullName>
    </submittedName>
</protein>
<evidence type="ECO:0000313" key="4">
    <source>
        <dbReference type="EMBL" id="MCG2432051.1"/>
    </source>
</evidence>
<name>A0A9X1R0E7_9FLAO</name>
<feature type="chain" id="PRO_5040766763" evidence="2">
    <location>
        <begin position="20"/>
        <end position="674"/>
    </location>
</feature>
<organism evidence="4 5">
    <name type="scientific">Aequorivita xiaoshiensis</name>
    <dbReference type="NCBI Taxonomy" id="2874476"/>
    <lineage>
        <taxon>Bacteria</taxon>
        <taxon>Pseudomonadati</taxon>
        <taxon>Bacteroidota</taxon>
        <taxon>Flavobacteriia</taxon>
        <taxon>Flavobacteriales</taxon>
        <taxon>Flavobacteriaceae</taxon>
        <taxon>Aequorivita</taxon>
    </lineage>
</organism>
<evidence type="ECO:0000256" key="2">
    <source>
        <dbReference type="SAM" id="SignalP"/>
    </source>
</evidence>
<evidence type="ECO:0000256" key="1">
    <source>
        <dbReference type="ARBA" id="ARBA00022729"/>
    </source>
</evidence>
<evidence type="ECO:0000313" key="5">
    <source>
        <dbReference type="Proteomes" id="UP001139462"/>
    </source>
</evidence>
<dbReference type="EMBL" id="JAIRBB010000016">
    <property type="protein sequence ID" value="MCG2432051.1"/>
    <property type="molecule type" value="Genomic_DNA"/>
</dbReference>
<dbReference type="RefSeq" id="WP_237609123.1">
    <property type="nucleotide sequence ID" value="NZ_JAIRBB010000016.1"/>
</dbReference>